<evidence type="ECO:0000256" key="7">
    <source>
        <dbReference type="ARBA" id="ARBA00022932"/>
    </source>
</evidence>
<dbReference type="GO" id="GO:0005737">
    <property type="term" value="C:cytoplasm"/>
    <property type="evidence" value="ECO:0007669"/>
    <property type="project" value="UniProtKB-SubCell"/>
</dbReference>
<evidence type="ECO:0000256" key="4">
    <source>
        <dbReference type="ARBA" id="ARBA00022679"/>
    </source>
</evidence>
<dbReference type="CDD" id="cd00140">
    <property type="entry name" value="beta_clamp"/>
    <property type="match status" value="1"/>
</dbReference>
<dbReference type="GO" id="GO:0003887">
    <property type="term" value="F:DNA-directed DNA polymerase activity"/>
    <property type="evidence" value="ECO:0007669"/>
    <property type="project" value="UniProtKB-UniRule"/>
</dbReference>
<evidence type="ECO:0000259" key="11">
    <source>
        <dbReference type="Pfam" id="PF02767"/>
    </source>
</evidence>
<keyword evidence="3 9" id="KW-0963">Cytoplasm</keyword>
<dbReference type="InterPro" id="IPR001001">
    <property type="entry name" value="DNA_polIII_beta"/>
</dbReference>
<keyword evidence="6 9" id="KW-0235">DNA replication</keyword>
<dbReference type="Gene3D" id="3.70.10.10">
    <property type="match status" value="1"/>
</dbReference>
<dbReference type="InterPro" id="IPR046938">
    <property type="entry name" value="DNA_clamp_sf"/>
</dbReference>
<evidence type="ECO:0000259" key="12">
    <source>
        <dbReference type="Pfam" id="PF02768"/>
    </source>
</evidence>
<dbReference type="InterPro" id="IPR022635">
    <property type="entry name" value="DNA_polIII_beta_C"/>
</dbReference>
<evidence type="ECO:0000256" key="5">
    <source>
        <dbReference type="ARBA" id="ARBA00022695"/>
    </source>
</evidence>
<proteinExistence type="inferred from homology"/>
<feature type="domain" description="DNA polymerase III beta sliding clamp N-terminal" evidence="10">
    <location>
        <begin position="12"/>
        <end position="128"/>
    </location>
</feature>
<dbReference type="Proteomes" id="UP000192520">
    <property type="component" value="Unassembled WGS sequence"/>
</dbReference>
<sequence length="392" mass="42796">MYYGKMLGSIDMKSTCLQPNLNKALNQVSRLAPARSELPILSNFLVKATKGTLAFYATNLQLSICSRIGAEVEKEGEITAPAAPVQNYVSALTPDKINLEVVQNKLKVSSKTSQAAFVTMEAVDFPSFPRKAKEPLFIFKVQELSRCIHKVCFAAAADDSRPVLTGILVKVADSQATLVATDGFRLSEVKGTTVRSAKDEKPLVIPAAAFLEVEKLLGGSGEEEAAVYLSEDKNQLIFDLVSVQLATRLIESEFPDYEKILPTEFTLKASLDKEEFLRAVRTAAIFSQRDGQTVHLTFEDKSLTVEAQSAEIGEGREKIPASIEGDGLKIAFNAVFLKEGLEAVNDQEIIFEAKDSLSPIKLSSADQKAGSLDAGFFHIIMPIRIEEQQQTA</sequence>
<dbReference type="Pfam" id="PF02767">
    <property type="entry name" value="DNA_pol3_beta_2"/>
    <property type="match status" value="1"/>
</dbReference>
<dbReference type="GO" id="GO:0008408">
    <property type="term" value="F:3'-5' exonuclease activity"/>
    <property type="evidence" value="ECO:0007669"/>
    <property type="project" value="InterPro"/>
</dbReference>
<dbReference type="EMBL" id="MZGJ01000019">
    <property type="protein sequence ID" value="OQX50788.1"/>
    <property type="molecule type" value="Genomic_DNA"/>
</dbReference>
<dbReference type="PANTHER" id="PTHR30478:SF0">
    <property type="entry name" value="BETA SLIDING CLAMP"/>
    <property type="match status" value="1"/>
</dbReference>
<dbReference type="Pfam" id="PF02768">
    <property type="entry name" value="DNA_pol3_beta_3"/>
    <property type="match status" value="1"/>
</dbReference>
<dbReference type="GO" id="GO:0006271">
    <property type="term" value="P:DNA strand elongation involved in DNA replication"/>
    <property type="evidence" value="ECO:0007669"/>
    <property type="project" value="TreeGrafter"/>
</dbReference>
<organism evidence="13 14">
    <name type="scientific">candidate division CPR3 bacterium 4484_211</name>
    <dbReference type="NCBI Taxonomy" id="1968527"/>
    <lineage>
        <taxon>Bacteria</taxon>
        <taxon>Bacteria division CPR3</taxon>
    </lineage>
</organism>
<protein>
    <recommendedName>
        <fullName evidence="9">Beta sliding clamp</fullName>
    </recommendedName>
</protein>
<keyword evidence="5 9" id="KW-0548">Nucleotidyltransferase</keyword>
<evidence type="ECO:0000313" key="13">
    <source>
        <dbReference type="EMBL" id="OQX50788.1"/>
    </source>
</evidence>
<dbReference type="STRING" id="1968527.B5M47_03220"/>
<dbReference type="SUPFAM" id="SSF55979">
    <property type="entry name" value="DNA clamp"/>
    <property type="match status" value="3"/>
</dbReference>
<name>A0A1W9NXF5_UNCC3</name>
<reference evidence="14" key="1">
    <citation type="submission" date="2017-03" db="EMBL/GenBank/DDBJ databases">
        <title>Novel pathways for hydrocarbon cycling and metabolic interdependencies in hydrothermal sediment communities.</title>
        <authorList>
            <person name="Dombrowski N."/>
            <person name="Seitz K."/>
            <person name="Teske A."/>
            <person name="Baker B."/>
        </authorList>
    </citation>
    <scope>NUCLEOTIDE SEQUENCE [LARGE SCALE GENOMIC DNA]</scope>
</reference>
<comment type="caution">
    <text evidence="13">The sequence shown here is derived from an EMBL/GenBank/DDBJ whole genome shotgun (WGS) entry which is preliminary data.</text>
</comment>
<dbReference type="GO" id="GO:0009360">
    <property type="term" value="C:DNA polymerase III complex"/>
    <property type="evidence" value="ECO:0007669"/>
    <property type="project" value="InterPro"/>
</dbReference>
<feature type="domain" description="DNA polymerase III beta sliding clamp C-terminal" evidence="12">
    <location>
        <begin position="259"/>
        <end position="367"/>
    </location>
</feature>
<accession>A0A1W9NXF5</accession>
<dbReference type="PIRSF" id="PIRSF000804">
    <property type="entry name" value="DNA_pol_III_b"/>
    <property type="match status" value="1"/>
</dbReference>
<dbReference type="InterPro" id="IPR022634">
    <property type="entry name" value="DNA_polIII_beta_N"/>
</dbReference>
<comment type="function">
    <text evidence="9">Confers DNA tethering and processivity to DNA polymerases and other proteins. Acts as a clamp, forming a ring around DNA (a reaction catalyzed by the clamp-loading complex) which diffuses in an ATP-independent manner freely and bidirectionally along dsDNA. Initially characterized for its ability to contact the catalytic subunit of DNA polymerase III (Pol III), a complex, multichain enzyme responsible for most of the replicative synthesis in bacteria; Pol III exhibits 3'-5' exonuclease proofreading activity. The beta chain is required for initiation of replication as well as for processivity of DNA replication.</text>
</comment>
<dbReference type="Pfam" id="PF00712">
    <property type="entry name" value="DNA_pol3_beta"/>
    <property type="match status" value="1"/>
</dbReference>
<keyword evidence="8" id="KW-0238">DNA-binding</keyword>
<keyword evidence="4 9" id="KW-0808">Transferase</keyword>
<dbReference type="InterPro" id="IPR022637">
    <property type="entry name" value="DNA_polIII_beta_cen"/>
</dbReference>
<evidence type="ECO:0000256" key="6">
    <source>
        <dbReference type="ARBA" id="ARBA00022705"/>
    </source>
</evidence>
<evidence type="ECO:0000313" key="14">
    <source>
        <dbReference type="Proteomes" id="UP000192520"/>
    </source>
</evidence>
<evidence type="ECO:0000256" key="8">
    <source>
        <dbReference type="ARBA" id="ARBA00023125"/>
    </source>
</evidence>
<feature type="domain" description="DNA polymerase III beta sliding clamp central" evidence="11">
    <location>
        <begin position="141"/>
        <end position="256"/>
    </location>
</feature>
<evidence type="ECO:0000256" key="9">
    <source>
        <dbReference type="PIRNR" id="PIRNR000804"/>
    </source>
</evidence>
<keyword evidence="7 9" id="KW-0239">DNA-directed DNA polymerase</keyword>
<comment type="subunit">
    <text evidence="9">Forms a ring-shaped head-to-tail homodimer around DNA.</text>
</comment>
<evidence type="ECO:0000256" key="2">
    <source>
        <dbReference type="ARBA" id="ARBA00010752"/>
    </source>
</evidence>
<dbReference type="PANTHER" id="PTHR30478">
    <property type="entry name" value="DNA POLYMERASE III SUBUNIT BETA"/>
    <property type="match status" value="1"/>
</dbReference>
<dbReference type="GO" id="GO:0003677">
    <property type="term" value="F:DNA binding"/>
    <property type="evidence" value="ECO:0007669"/>
    <property type="project" value="UniProtKB-UniRule"/>
</dbReference>
<dbReference type="AlphaFoldDB" id="A0A1W9NXF5"/>
<gene>
    <name evidence="13" type="ORF">B5M47_03220</name>
</gene>
<dbReference type="Gene3D" id="3.10.150.10">
    <property type="entry name" value="DNA Polymerase III, subunit A, domain 2"/>
    <property type="match status" value="1"/>
</dbReference>
<comment type="subcellular location">
    <subcellularLocation>
        <location evidence="1 9">Cytoplasm</location>
    </subcellularLocation>
</comment>
<dbReference type="NCBIfam" id="TIGR00663">
    <property type="entry name" value="dnan"/>
    <property type="match status" value="1"/>
</dbReference>
<evidence type="ECO:0000259" key="10">
    <source>
        <dbReference type="Pfam" id="PF00712"/>
    </source>
</evidence>
<evidence type="ECO:0000256" key="1">
    <source>
        <dbReference type="ARBA" id="ARBA00004496"/>
    </source>
</evidence>
<comment type="similarity">
    <text evidence="2 9">Belongs to the beta sliding clamp family.</text>
</comment>
<dbReference type="SMART" id="SM00480">
    <property type="entry name" value="POL3Bc"/>
    <property type="match status" value="1"/>
</dbReference>
<evidence type="ECO:0000256" key="3">
    <source>
        <dbReference type="ARBA" id="ARBA00022490"/>
    </source>
</evidence>